<organism evidence="1 2">
    <name type="scientific">Caerostris extrusa</name>
    <name type="common">Bark spider</name>
    <name type="synonym">Caerostris bankana</name>
    <dbReference type="NCBI Taxonomy" id="172846"/>
    <lineage>
        <taxon>Eukaryota</taxon>
        <taxon>Metazoa</taxon>
        <taxon>Ecdysozoa</taxon>
        <taxon>Arthropoda</taxon>
        <taxon>Chelicerata</taxon>
        <taxon>Arachnida</taxon>
        <taxon>Araneae</taxon>
        <taxon>Araneomorphae</taxon>
        <taxon>Entelegynae</taxon>
        <taxon>Araneoidea</taxon>
        <taxon>Araneidae</taxon>
        <taxon>Caerostris</taxon>
    </lineage>
</organism>
<accession>A0AAV4W1S3</accession>
<comment type="caution">
    <text evidence="1">The sequence shown here is derived from an EMBL/GenBank/DDBJ whole genome shotgun (WGS) entry which is preliminary data.</text>
</comment>
<evidence type="ECO:0000313" key="1">
    <source>
        <dbReference type="EMBL" id="GIY75946.1"/>
    </source>
</evidence>
<keyword evidence="2" id="KW-1185">Reference proteome</keyword>
<gene>
    <name evidence="1" type="ORF">CEXT_116501</name>
</gene>
<proteinExistence type="predicted"/>
<dbReference type="EMBL" id="BPLR01015421">
    <property type="protein sequence ID" value="GIY75946.1"/>
    <property type="molecule type" value="Genomic_DNA"/>
</dbReference>
<protein>
    <submittedName>
        <fullName evidence="1">Uncharacterized protein</fullName>
    </submittedName>
</protein>
<name>A0AAV4W1S3_CAEEX</name>
<dbReference type="Proteomes" id="UP001054945">
    <property type="component" value="Unassembled WGS sequence"/>
</dbReference>
<reference evidence="1 2" key="1">
    <citation type="submission" date="2021-06" db="EMBL/GenBank/DDBJ databases">
        <title>Caerostris extrusa draft genome.</title>
        <authorList>
            <person name="Kono N."/>
            <person name="Arakawa K."/>
        </authorList>
    </citation>
    <scope>NUCLEOTIDE SEQUENCE [LARGE SCALE GENOMIC DNA]</scope>
</reference>
<dbReference type="AlphaFoldDB" id="A0AAV4W1S3"/>
<feature type="non-terminal residue" evidence="1">
    <location>
        <position position="1"/>
    </location>
</feature>
<evidence type="ECO:0000313" key="2">
    <source>
        <dbReference type="Proteomes" id="UP001054945"/>
    </source>
</evidence>
<sequence>AELPISTDEPWSEALLAYTMSEVTGDQTKDYSKPSPVLRRAVAGDVGKSYCRALHGDSFLR</sequence>